<evidence type="ECO:0008006" key="3">
    <source>
        <dbReference type="Google" id="ProtNLM"/>
    </source>
</evidence>
<protein>
    <recommendedName>
        <fullName evidence="3">Lipopolysaccharide biosynthesis protein</fullName>
    </recommendedName>
</protein>
<sequence>MLKDVFKNKKVLFIGVAFYEYHLEIIKKIEQYGAEVTFFAERDTSIKYGIVNRLFPFWLDEYQQKHYTSILKKIANKEFDYFLVIRGLRMPLSFVRAVKAMNPGITTIMYQWDANVNSPFLELEADYNITGEFDKVLSFDYKDVEQNPWIQYSPTFYIDEVKKLAHNTQNERKEIDFFYFGSYLPERYAGLIKFKEFADRHGYTLHSHFYMSYRYYLIERLKGTKLDKSLISFAPMSRKEYLALFNKSKAIVDVSNAKQTGMAMRVIDAIGTGKKVLTTNAWVTKEPGYNPEQIAIIDLNDIKLPASFLEKELEPSRVDYSLDKWLENIFVGSPSPVHTLNADLA</sequence>
<comment type="caution">
    <text evidence="1">The sequence shown here is derived from an EMBL/GenBank/DDBJ whole genome shotgun (WGS) entry which is preliminary data.</text>
</comment>
<dbReference type="AlphaFoldDB" id="A0A4Z0PCN3"/>
<dbReference type="RefSeq" id="WP_135431682.1">
    <property type="nucleotide sequence ID" value="NZ_SRLA01000001.1"/>
</dbReference>
<accession>A0A4Z0PCN3</accession>
<gene>
    <name evidence="1" type="ORF">EU556_05170</name>
</gene>
<name>A0A4Z0PCN3_9BACT</name>
<reference evidence="1 2" key="1">
    <citation type="submission" date="2019-04" db="EMBL/GenBank/DDBJ databases">
        <authorList>
            <person name="Feng G."/>
            <person name="Zhang J."/>
            <person name="Zhu H."/>
        </authorList>
    </citation>
    <scope>NUCLEOTIDE SEQUENCE [LARGE SCALE GENOMIC DNA]</scope>
    <source>
        <strain evidence="1 2">92R-1</strain>
    </source>
</reference>
<keyword evidence="2" id="KW-1185">Reference proteome</keyword>
<evidence type="ECO:0000313" key="2">
    <source>
        <dbReference type="Proteomes" id="UP000298337"/>
    </source>
</evidence>
<organism evidence="1 2">
    <name type="scientific">Hymenobacter fodinae</name>
    <dbReference type="NCBI Taxonomy" id="2510796"/>
    <lineage>
        <taxon>Bacteria</taxon>
        <taxon>Pseudomonadati</taxon>
        <taxon>Bacteroidota</taxon>
        <taxon>Cytophagia</taxon>
        <taxon>Cytophagales</taxon>
        <taxon>Hymenobacteraceae</taxon>
        <taxon>Hymenobacter</taxon>
    </lineage>
</organism>
<dbReference type="EMBL" id="SRLA01000001">
    <property type="protein sequence ID" value="TGE10212.1"/>
    <property type="molecule type" value="Genomic_DNA"/>
</dbReference>
<dbReference type="OrthoDB" id="3251881at2"/>
<dbReference type="Proteomes" id="UP000298337">
    <property type="component" value="Unassembled WGS sequence"/>
</dbReference>
<proteinExistence type="predicted"/>
<evidence type="ECO:0000313" key="1">
    <source>
        <dbReference type="EMBL" id="TGE10212.1"/>
    </source>
</evidence>